<comment type="caution">
    <text evidence="1">The sequence shown here is derived from an EMBL/GenBank/DDBJ whole genome shotgun (WGS) entry which is preliminary data.</text>
</comment>
<evidence type="ECO:0000313" key="2">
    <source>
        <dbReference type="Proteomes" id="UP001341840"/>
    </source>
</evidence>
<dbReference type="Proteomes" id="UP001341840">
    <property type="component" value="Unassembled WGS sequence"/>
</dbReference>
<organism evidence="1 2">
    <name type="scientific">Stylosanthes scabra</name>
    <dbReference type="NCBI Taxonomy" id="79078"/>
    <lineage>
        <taxon>Eukaryota</taxon>
        <taxon>Viridiplantae</taxon>
        <taxon>Streptophyta</taxon>
        <taxon>Embryophyta</taxon>
        <taxon>Tracheophyta</taxon>
        <taxon>Spermatophyta</taxon>
        <taxon>Magnoliopsida</taxon>
        <taxon>eudicotyledons</taxon>
        <taxon>Gunneridae</taxon>
        <taxon>Pentapetalae</taxon>
        <taxon>rosids</taxon>
        <taxon>fabids</taxon>
        <taxon>Fabales</taxon>
        <taxon>Fabaceae</taxon>
        <taxon>Papilionoideae</taxon>
        <taxon>50 kb inversion clade</taxon>
        <taxon>dalbergioids sensu lato</taxon>
        <taxon>Dalbergieae</taxon>
        <taxon>Pterocarpus clade</taxon>
        <taxon>Stylosanthes</taxon>
    </lineage>
</organism>
<keyword evidence="2" id="KW-1185">Reference proteome</keyword>
<proteinExistence type="predicted"/>
<accession>A0ABU6S3E1</accession>
<sequence length="172" mass="19137">MVVQSKDLNRQHRYSLGVGGHRRTPSTAASPLYMRYRCSSTCTSLSSSIFLRVRTHLSAAIASAPDSGGFASGYGLSLSSLQPQQSPQWGLPECLWQRQKNLHNRWCEEIWASDEKSAGPINPVLNLRCAGSRHRGSSVDLVDRLAFQETFISLKPVEKLLPEHLTKPHQPL</sequence>
<evidence type="ECO:0000313" key="1">
    <source>
        <dbReference type="EMBL" id="MED6130931.1"/>
    </source>
</evidence>
<protein>
    <submittedName>
        <fullName evidence="1">Uncharacterized protein</fullName>
    </submittedName>
</protein>
<dbReference type="EMBL" id="JASCZI010060425">
    <property type="protein sequence ID" value="MED6130931.1"/>
    <property type="molecule type" value="Genomic_DNA"/>
</dbReference>
<gene>
    <name evidence="1" type="ORF">PIB30_005219</name>
</gene>
<reference evidence="1 2" key="1">
    <citation type="journal article" date="2023" name="Plants (Basel)">
        <title>Bridging the Gap: Combining Genomics and Transcriptomics Approaches to Understand Stylosanthes scabra, an Orphan Legume from the Brazilian Caatinga.</title>
        <authorList>
            <person name="Ferreira-Neto J.R.C."/>
            <person name="da Silva M.D."/>
            <person name="Binneck E."/>
            <person name="de Melo N.F."/>
            <person name="da Silva R.H."/>
            <person name="de Melo A.L.T.M."/>
            <person name="Pandolfi V."/>
            <person name="Bustamante F.O."/>
            <person name="Brasileiro-Vidal A.C."/>
            <person name="Benko-Iseppon A.M."/>
        </authorList>
    </citation>
    <scope>NUCLEOTIDE SEQUENCE [LARGE SCALE GENOMIC DNA]</scope>
    <source>
        <tissue evidence="1">Leaves</tissue>
    </source>
</reference>
<name>A0ABU6S3E1_9FABA</name>